<dbReference type="AlphaFoldDB" id="A0A397AE25"/>
<organism evidence="1 2">
    <name type="scientific">Aphanomyces astaci</name>
    <name type="common">Crayfish plague agent</name>
    <dbReference type="NCBI Taxonomy" id="112090"/>
    <lineage>
        <taxon>Eukaryota</taxon>
        <taxon>Sar</taxon>
        <taxon>Stramenopiles</taxon>
        <taxon>Oomycota</taxon>
        <taxon>Saprolegniomycetes</taxon>
        <taxon>Saprolegniales</taxon>
        <taxon>Verrucalvaceae</taxon>
        <taxon>Aphanomyces</taxon>
    </lineage>
</organism>
<comment type="caution">
    <text evidence="1">The sequence shown here is derived from an EMBL/GenBank/DDBJ whole genome shotgun (WGS) entry which is preliminary data.</text>
</comment>
<dbReference type="Proteomes" id="UP000266239">
    <property type="component" value="Unassembled WGS sequence"/>
</dbReference>
<name>A0A397AE25_APHAT</name>
<accession>A0A397AE25</accession>
<evidence type="ECO:0000313" key="1">
    <source>
        <dbReference type="EMBL" id="RHY06030.1"/>
    </source>
</evidence>
<evidence type="ECO:0000313" key="2">
    <source>
        <dbReference type="Proteomes" id="UP000266239"/>
    </source>
</evidence>
<proteinExistence type="predicted"/>
<dbReference type="EMBL" id="QUTA01007724">
    <property type="protein sequence ID" value="RHY06030.1"/>
    <property type="molecule type" value="Genomic_DNA"/>
</dbReference>
<dbReference type="VEuPathDB" id="FungiDB:H257_07562"/>
<protein>
    <submittedName>
        <fullName evidence="1">Uncharacterized protein</fullName>
    </submittedName>
</protein>
<reference evidence="1 2" key="1">
    <citation type="submission" date="2018-08" db="EMBL/GenBank/DDBJ databases">
        <title>Aphanomyces genome sequencing and annotation.</title>
        <authorList>
            <person name="Minardi D."/>
            <person name="Oidtmann B."/>
            <person name="Van Der Giezen M."/>
            <person name="Studholme D.J."/>
        </authorList>
    </citation>
    <scope>NUCLEOTIDE SEQUENCE [LARGE SCALE GENOMIC DNA]</scope>
    <source>
        <strain evidence="1 2">Yx</strain>
    </source>
</reference>
<gene>
    <name evidence="1" type="ORF">DYB25_008081</name>
</gene>
<sequence length="335" mass="38748">MSSDAGATTDEALTIVDETLARRRYFREKQREYRHKLKADAVAIAQEVMHLESIRDRLQVVSMTSVRKASEGPLSWHAIATVFKSEAHRVLTRRQSLVTQMQQFESLKRAMRRFVVMNIPEPLALLPAANHEEEFFVLELHESDNDESFTFLERFQFILPGTLASFRRHFESTMRKLLFEKPHEATVVEEVAANTRLSHTTTPDGAFVNTLQGYFVEADRFVMVMRQVENDEVHACHPLQRQTEVRQVSPTHVIMRTVCHISRSFRAHDGVVSVDEIAVLRGIDLRGIEDDDQKEACVWREVIRRGNAQFLVWRQQFKALMQELSQHDPHSNTPS</sequence>